<dbReference type="PANTHER" id="PTHR46390">
    <property type="entry name" value="MANNOSE-1-PHOSPHATE GUANYLYLTRANSFERASE"/>
    <property type="match status" value="1"/>
</dbReference>
<sequence>MIQPVILSGGSGTRLWPLSRRDYPKQFLRLTGESSLLQLTLVRLGGLNTLPAIVIGNQAHRFLLAEQLRETGHAARIMLEPEGRNTAPAIGCAAWFALQGGDDPLLLVLPADHQIRDTAAFHASLKSAQPLAEAGYLVTFGVVPERAETGYGYLKCGAVVGKGYELECFVEKPDLSRAEAYLEEGGYLWNGGIFMFRASVYLNALQRLQPDMYRACEQAVALAKEDLDFLRLDSQTFCQNPSDSIDYAVMEPLASIEGTEGVKGAAVVPLDAGWSDIGSFTALWEVSDKNELGNATEGNVWTIDSRNLLVRAEHRLVATLGLDDLVIIETSDCVLVARRDQGQQIKTLMTGLEQAGREEASRSAQVHRPWGSFTAVDRGQRYQVKHISVAPGGRLSLQRHHHRAEHWVVVSGTAKVTLGETTFLVSENQSTYIPIGEVHRLENPGKIPLELIEVQSGAYLGEDDIQRLDDAYTRLDDK</sequence>
<evidence type="ECO:0000256" key="6">
    <source>
        <dbReference type="ARBA" id="ARBA00022741"/>
    </source>
</evidence>
<name>A0A368U7R5_9GAMM</name>
<dbReference type="GO" id="GO:0005525">
    <property type="term" value="F:GTP binding"/>
    <property type="evidence" value="ECO:0007669"/>
    <property type="project" value="UniProtKB-KW"/>
</dbReference>
<keyword evidence="14" id="KW-1185">Reference proteome</keyword>
<dbReference type="GO" id="GO:0009298">
    <property type="term" value="P:GDP-mannose biosynthetic process"/>
    <property type="evidence" value="ECO:0007669"/>
    <property type="project" value="UniProtKB-UniPathway"/>
</dbReference>
<dbReference type="OrthoDB" id="9806359at2"/>
<evidence type="ECO:0000256" key="8">
    <source>
        <dbReference type="ARBA" id="ARBA00047343"/>
    </source>
</evidence>
<dbReference type="InterPro" id="IPR005835">
    <property type="entry name" value="NTP_transferase_dom"/>
</dbReference>
<comment type="catalytic activity">
    <reaction evidence="8">
        <text>alpha-D-mannose 1-phosphate + GTP + H(+) = GDP-alpha-D-mannose + diphosphate</text>
        <dbReference type="Rhea" id="RHEA:15229"/>
        <dbReference type="ChEBI" id="CHEBI:15378"/>
        <dbReference type="ChEBI" id="CHEBI:33019"/>
        <dbReference type="ChEBI" id="CHEBI:37565"/>
        <dbReference type="ChEBI" id="CHEBI:57527"/>
        <dbReference type="ChEBI" id="CHEBI:58409"/>
        <dbReference type="EC" id="2.7.7.13"/>
    </reaction>
</comment>
<feature type="domain" description="Nucleotidyl transferase" evidence="10">
    <location>
        <begin position="4"/>
        <end position="289"/>
    </location>
</feature>
<feature type="domain" description="Mannose-6-phosphate isomerase type II C-terminal" evidence="11">
    <location>
        <begin position="356"/>
        <end position="470"/>
    </location>
</feature>
<dbReference type="NCBIfam" id="TIGR01479">
    <property type="entry name" value="GMP_PMI"/>
    <property type="match status" value="1"/>
</dbReference>
<dbReference type="InterPro" id="IPR006375">
    <property type="entry name" value="Man1P_GuaTrfase/Man6P_Isoase"/>
</dbReference>
<keyword evidence="4 13" id="KW-0808">Transferase</keyword>
<dbReference type="InterPro" id="IPR029044">
    <property type="entry name" value="Nucleotide-diphossugar_trans"/>
</dbReference>
<dbReference type="RefSeq" id="WP_114485876.1">
    <property type="nucleotide sequence ID" value="NZ_CBCSHM010000013.1"/>
</dbReference>
<comment type="similarity">
    <text evidence="2 9">Belongs to the mannose-6-phosphate isomerase type 2 family.</text>
</comment>
<dbReference type="FunFam" id="3.90.550.10:FF:000046">
    <property type="entry name" value="Mannose-1-phosphate guanylyltransferase (GDP)"/>
    <property type="match status" value="1"/>
</dbReference>
<dbReference type="InterPro" id="IPR001538">
    <property type="entry name" value="Man6P_isomerase-2_C"/>
</dbReference>
<evidence type="ECO:0000313" key="13">
    <source>
        <dbReference type="EMBL" id="RCV92941.1"/>
    </source>
</evidence>
<keyword evidence="13" id="KW-0413">Isomerase</keyword>
<evidence type="ECO:0000256" key="1">
    <source>
        <dbReference type="ARBA" id="ARBA00004823"/>
    </source>
</evidence>
<dbReference type="GO" id="GO:0000271">
    <property type="term" value="P:polysaccharide biosynthetic process"/>
    <property type="evidence" value="ECO:0007669"/>
    <property type="project" value="InterPro"/>
</dbReference>
<keyword evidence="5 13" id="KW-0548">Nucleotidyltransferase</keyword>
<evidence type="ECO:0000256" key="3">
    <source>
        <dbReference type="ARBA" id="ARBA00012387"/>
    </source>
</evidence>
<dbReference type="FunFam" id="2.60.120.10:FF:000032">
    <property type="entry name" value="Mannose-1-phosphate guanylyltransferase/mannose-6-phosphate isomerase"/>
    <property type="match status" value="1"/>
</dbReference>
<dbReference type="Pfam" id="PF22640">
    <property type="entry name" value="ManC_GMP_beta-helix"/>
    <property type="match status" value="1"/>
</dbReference>
<keyword evidence="6" id="KW-0547">Nucleotide-binding</keyword>
<gene>
    <name evidence="13" type="ORF">DU506_05205</name>
</gene>
<dbReference type="Gene3D" id="3.90.550.10">
    <property type="entry name" value="Spore Coat Polysaccharide Biosynthesis Protein SpsA, Chain A"/>
    <property type="match status" value="1"/>
</dbReference>
<dbReference type="Pfam" id="PF00483">
    <property type="entry name" value="NTP_transferase"/>
    <property type="match status" value="1"/>
</dbReference>
<dbReference type="Pfam" id="PF01050">
    <property type="entry name" value="MannoseP_isomer"/>
    <property type="match status" value="1"/>
</dbReference>
<comment type="pathway">
    <text evidence="1">Nucleotide-sugar biosynthesis; GDP-alpha-D-mannose biosynthesis; GDP-alpha-D-mannose from alpha-D-mannose 1-phosphate (GTP route): step 1/1.</text>
</comment>
<dbReference type="PANTHER" id="PTHR46390:SF1">
    <property type="entry name" value="MANNOSE-1-PHOSPHATE GUANYLYLTRANSFERASE"/>
    <property type="match status" value="1"/>
</dbReference>
<evidence type="ECO:0000256" key="2">
    <source>
        <dbReference type="ARBA" id="ARBA00006115"/>
    </source>
</evidence>
<evidence type="ECO:0000259" key="12">
    <source>
        <dbReference type="Pfam" id="PF22640"/>
    </source>
</evidence>
<dbReference type="Gene3D" id="2.60.120.10">
    <property type="entry name" value="Jelly Rolls"/>
    <property type="match status" value="1"/>
</dbReference>
<dbReference type="Proteomes" id="UP000253204">
    <property type="component" value="Unassembled WGS sequence"/>
</dbReference>
<evidence type="ECO:0000259" key="10">
    <source>
        <dbReference type="Pfam" id="PF00483"/>
    </source>
</evidence>
<dbReference type="EMBL" id="QPIJ01000007">
    <property type="protein sequence ID" value="RCV92941.1"/>
    <property type="molecule type" value="Genomic_DNA"/>
</dbReference>
<proteinExistence type="inferred from homology"/>
<keyword evidence="7" id="KW-0342">GTP-binding</keyword>
<evidence type="ECO:0000256" key="7">
    <source>
        <dbReference type="ARBA" id="ARBA00023134"/>
    </source>
</evidence>
<evidence type="ECO:0000256" key="5">
    <source>
        <dbReference type="ARBA" id="ARBA00022695"/>
    </source>
</evidence>
<dbReference type="GO" id="GO:0004475">
    <property type="term" value="F:mannose-1-phosphate guanylyltransferase (GTP) activity"/>
    <property type="evidence" value="ECO:0007669"/>
    <property type="project" value="UniProtKB-EC"/>
</dbReference>
<dbReference type="SUPFAM" id="SSF53448">
    <property type="entry name" value="Nucleotide-diphospho-sugar transferases"/>
    <property type="match status" value="1"/>
</dbReference>
<dbReference type="CDD" id="cd02509">
    <property type="entry name" value="GDP-M1P_Guanylyltransferase"/>
    <property type="match status" value="1"/>
</dbReference>
<dbReference type="AlphaFoldDB" id="A0A368U7R5"/>
<evidence type="ECO:0000256" key="4">
    <source>
        <dbReference type="ARBA" id="ARBA00022679"/>
    </source>
</evidence>
<dbReference type="InterPro" id="IPR051161">
    <property type="entry name" value="Mannose-6P_isomerase_type2"/>
</dbReference>
<comment type="caution">
    <text evidence="13">The sequence shown here is derived from an EMBL/GenBank/DDBJ whole genome shotgun (WGS) entry which is preliminary data.</text>
</comment>
<dbReference type="UniPathway" id="UPA00126">
    <property type="reaction ID" value="UER00930"/>
</dbReference>
<dbReference type="InterPro" id="IPR011051">
    <property type="entry name" value="RmlC_Cupin_sf"/>
</dbReference>
<dbReference type="CDD" id="cd02213">
    <property type="entry name" value="cupin_PMI_typeII_C"/>
    <property type="match status" value="1"/>
</dbReference>
<dbReference type="InterPro" id="IPR014710">
    <property type="entry name" value="RmlC-like_jellyroll"/>
</dbReference>
<reference evidence="13 14" key="1">
    <citation type="submission" date="2018-07" db="EMBL/GenBank/DDBJ databases">
        <title>Halomonas rutogse sp. nov., isolated from Lake TangqianCo on Tibetan Plateau.</title>
        <authorList>
            <person name="Lu H."/>
            <person name="Xing P."/>
            <person name="Wu Q."/>
        </authorList>
    </citation>
    <scope>NUCLEOTIDE SEQUENCE [LARGE SCALE GENOMIC DNA]</scope>
    <source>
        <strain evidence="13 14">TQ8S</strain>
    </source>
</reference>
<dbReference type="GO" id="GO:0016853">
    <property type="term" value="F:isomerase activity"/>
    <property type="evidence" value="ECO:0007669"/>
    <property type="project" value="UniProtKB-KW"/>
</dbReference>
<evidence type="ECO:0000256" key="9">
    <source>
        <dbReference type="RuleBase" id="RU004190"/>
    </source>
</evidence>
<evidence type="ECO:0000259" key="11">
    <source>
        <dbReference type="Pfam" id="PF01050"/>
    </source>
</evidence>
<dbReference type="InterPro" id="IPR054566">
    <property type="entry name" value="ManC/GMP-like_b-helix"/>
</dbReference>
<accession>A0A368U7R5</accession>
<protein>
    <recommendedName>
        <fullName evidence="3">mannose-1-phosphate guanylyltransferase</fullName>
        <ecNumber evidence="3">2.7.7.13</ecNumber>
    </recommendedName>
</protein>
<dbReference type="EC" id="2.7.7.13" evidence="3"/>
<dbReference type="InterPro" id="IPR049577">
    <property type="entry name" value="GMPP_N"/>
</dbReference>
<dbReference type="SUPFAM" id="SSF51182">
    <property type="entry name" value="RmlC-like cupins"/>
    <property type="match status" value="1"/>
</dbReference>
<organism evidence="13 14">
    <name type="scientific">Vreelandella rituensis</name>
    <dbReference type="NCBI Taxonomy" id="2282306"/>
    <lineage>
        <taxon>Bacteria</taxon>
        <taxon>Pseudomonadati</taxon>
        <taxon>Pseudomonadota</taxon>
        <taxon>Gammaproteobacteria</taxon>
        <taxon>Oceanospirillales</taxon>
        <taxon>Halomonadaceae</taxon>
        <taxon>Vreelandella</taxon>
    </lineage>
</organism>
<evidence type="ECO:0000313" key="14">
    <source>
        <dbReference type="Proteomes" id="UP000253204"/>
    </source>
</evidence>
<feature type="domain" description="MannoseP isomerase/GMP-like beta-helix" evidence="12">
    <location>
        <begin position="298"/>
        <end position="349"/>
    </location>
</feature>